<dbReference type="AlphaFoldDB" id="A0A3R8SKU5"/>
<organism evidence="10 11">
    <name type="scientific">Empedobacter falsenii</name>
    <dbReference type="NCBI Taxonomy" id="343874"/>
    <lineage>
        <taxon>Bacteria</taxon>
        <taxon>Pseudomonadati</taxon>
        <taxon>Bacteroidota</taxon>
        <taxon>Flavobacteriia</taxon>
        <taxon>Flavobacteriales</taxon>
        <taxon>Weeksellaceae</taxon>
        <taxon>Empedobacter</taxon>
    </lineage>
</organism>
<dbReference type="GO" id="GO:0031405">
    <property type="term" value="F:lipoic acid binding"/>
    <property type="evidence" value="ECO:0007669"/>
    <property type="project" value="TreeGrafter"/>
</dbReference>
<comment type="cofactor">
    <cofactor evidence="1 7">
        <name>(R)-lipoate</name>
        <dbReference type="ChEBI" id="CHEBI:83088"/>
    </cofactor>
</comment>
<dbReference type="Gene3D" id="2.40.50.100">
    <property type="match status" value="1"/>
</dbReference>
<sequence length="419" mass="46652">MKNIELTIPKLGESVESVQLVRFTKNVGDFIQEDEVIAEVSTDKVDSDVPSTTAGKIIEFRFNEGDEIKIGEVFALIEPSETQQQSAQKTENVEEKKIETVTTSQVINSIDTNQFLSPLVKSIIQKENLQSTDISQIKGSGRDGRISKNDVLNYIQNKPFTTNNSSNTLNKNNIVSSSSYGAKDEIIEMDKMRQLISKHMKKSKQTSPHVTAYVEPDVTNFVKWREENKAAFEAKYKQKLTFTPLIVDCVVRAIKDFPMINVSVDETETKIIKHNEINIGIATALPSNNLIVPVIHQANELNLEGLVKGVNSIVDKARNNKLSPDDVRGGTFTISNVGTFGNLMGTPIINQPEVAILATGVIKKKPAVLETEFGDIIVARQFMYLSLSFDHRVIDGSLGGVFLKRISDYMENWDVNTQI</sequence>
<evidence type="ECO:0000256" key="4">
    <source>
        <dbReference type="ARBA" id="ARBA00022679"/>
    </source>
</evidence>
<name>A0A3R8SKU5_9FLAO</name>
<dbReference type="Gene3D" id="4.10.320.10">
    <property type="entry name" value="E3-binding domain"/>
    <property type="match status" value="1"/>
</dbReference>
<reference evidence="10 11" key="1">
    <citation type="submission" date="2018-10" db="EMBL/GenBank/DDBJ databases">
        <title>Transmission dynamics of multidrug resistant bacteria on intensive care unit surfaces.</title>
        <authorList>
            <person name="D'Souza A.W."/>
            <person name="Potter R.F."/>
            <person name="Wallace M."/>
            <person name="Shupe A."/>
            <person name="Patel S."/>
            <person name="Sun S."/>
            <person name="Gul D."/>
            <person name="Kwon J.H."/>
            <person name="Andleeb S."/>
            <person name="Burnham C.-A.D."/>
            <person name="Dantas G."/>
        </authorList>
    </citation>
    <scope>NUCLEOTIDE SEQUENCE [LARGE SCALE GENOMIC DNA]</scope>
    <source>
        <strain evidence="10 11">WF_348</strain>
    </source>
</reference>
<dbReference type="Pfam" id="PF00198">
    <property type="entry name" value="2-oxoacid_dh"/>
    <property type="match status" value="1"/>
</dbReference>
<evidence type="ECO:0000313" key="11">
    <source>
        <dbReference type="Proteomes" id="UP000267844"/>
    </source>
</evidence>
<dbReference type="RefSeq" id="WP_125350266.1">
    <property type="nucleotide sequence ID" value="NZ_RHPN01000027.1"/>
</dbReference>
<dbReference type="Pfam" id="PF00364">
    <property type="entry name" value="Biotin_lipoyl"/>
    <property type="match status" value="1"/>
</dbReference>
<proteinExistence type="inferred from homology"/>
<comment type="caution">
    <text evidence="10">The sequence shown here is derived from an EMBL/GenBank/DDBJ whole genome shotgun (WGS) entry which is preliminary data.</text>
</comment>
<evidence type="ECO:0000259" key="8">
    <source>
        <dbReference type="PROSITE" id="PS50968"/>
    </source>
</evidence>
<evidence type="ECO:0000313" key="10">
    <source>
        <dbReference type="EMBL" id="RRT89658.1"/>
    </source>
</evidence>
<dbReference type="FunFam" id="3.30.559.10:FF:000007">
    <property type="entry name" value="Dihydrolipoamide acetyltransferase component of pyruvate dehydrogenase complex"/>
    <property type="match status" value="1"/>
</dbReference>
<dbReference type="SUPFAM" id="SSF52777">
    <property type="entry name" value="CoA-dependent acyltransferases"/>
    <property type="match status" value="1"/>
</dbReference>
<dbReference type="PROSITE" id="PS00189">
    <property type="entry name" value="LIPOYL"/>
    <property type="match status" value="1"/>
</dbReference>
<feature type="domain" description="Lipoyl-binding" evidence="8">
    <location>
        <begin position="3"/>
        <end position="78"/>
    </location>
</feature>
<dbReference type="InterPro" id="IPR050743">
    <property type="entry name" value="2-oxoacid_DH_E2_comp"/>
</dbReference>
<dbReference type="Gene3D" id="3.30.559.10">
    <property type="entry name" value="Chloramphenicol acetyltransferase-like domain"/>
    <property type="match status" value="1"/>
</dbReference>
<dbReference type="InterPro" id="IPR001078">
    <property type="entry name" value="2-oxoacid_DH_actylTfrase"/>
</dbReference>
<dbReference type="EMBL" id="RHPO01000027">
    <property type="protein sequence ID" value="RRT89658.1"/>
    <property type="molecule type" value="Genomic_DNA"/>
</dbReference>
<evidence type="ECO:0000256" key="2">
    <source>
        <dbReference type="ARBA" id="ARBA00007317"/>
    </source>
</evidence>
<dbReference type="Proteomes" id="UP000267844">
    <property type="component" value="Unassembled WGS sequence"/>
</dbReference>
<dbReference type="PANTHER" id="PTHR43178">
    <property type="entry name" value="DIHYDROLIPOAMIDE ACETYLTRANSFERASE COMPONENT OF PYRUVATE DEHYDROGENASE COMPLEX"/>
    <property type="match status" value="1"/>
</dbReference>
<dbReference type="PANTHER" id="PTHR43178:SF5">
    <property type="entry name" value="LIPOAMIDE ACYLTRANSFERASE COMPONENT OF BRANCHED-CHAIN ALPHA-KETO ACID DEHYDROGENASE COMPLEX, MITOCHONDRIAL"/>
    <property type="match status" value="1"/>
</dbReference>
<evidence type="ECO:0000256" key="6">
    <source>
        <dbReference type="ARBA" id="ARBA00023315"/>
    </source>
</evidence>
<evidence type="ECO:0000256" key="5">
    <source>
        <dbReference type="ARBA" id="ARBA00022823"/>
    </source>
</evidence>
<evidence type="ECO:0000256" key="7">
    <source>
        <dbReference type="RuleBase" id="RU003423"/>
    </source>
</evidence>
<dbReference type="InterPro" id="IPR011053">
    <property type="entry name" value="Single_hybrid_motif"/>
</dbReference>
<keyword evidence="4 7" id="KW-0808">Transferase</keyword>
<dbReference type="Pfam" id="PF02817">
    <property type="entry name" value="E3_binding"/>
    <property type="match status" value="1"/>
</dbReference>
<evidence type="ECO:0000259" key="9">
    <source>
        <dbReference type="PROSITE" id="PS51826"/>
    </source>
</evidence>
<dbReference type="InterPro" id="IPR023213">
    <property type="entry name" value="CAT-like_dom_sf"/>
</dbReference>
<dbReference type="InterPro" id="IPR036625">
    <property type="entry name" value="E3-bd_dom_sf"/>
</dbReference>
<dbReference type="PROSITE" id="PS50968">
    <property type="entry name" value="BIOTINYL_LIPOYL"/>
    <property type="match status" value="1"/>
</dbReference>
<dbReference type="InterPro" id="IPR003016">
    <property type="entry name" value="2-oxoA_DH_lipoyl-BS"/>
</dbReference>
<evidence type="ECO:0000256" key="1">
    <source>
        <dbReference type="ARBA" id="ARBA00001938"/>
    </source>
</evidence>
<dbReference type="PROSITE" id="PS51826">
    <property type="entry name" value="PSBD"/>
    <property type="match status" value="1"/>
</dbReference>
<keyword evidence="5 7" id="KW-0450">Lipoyl</keyword>
<comment type="similarity">
    <text evidence="2 7">Belongs to the 2-oxoacid dehydrogenase family.</text>
</comment>
<dbReference type="CDD" id="cd06849">
    <property type="entry name" value="lipoyl_domain"/>
    <property type="match status" value="1"/>
</dbReference>
<dbReference type="SUPFAM" id="SSF47005">
    <property type="entry name" value="Peripheral subunit-binding domain of 2-oxo acid dehydrogenase complex"/>
    <property type="match status" value="1"/>
</dbReference>
<dbReference type="GO" id="GO:0016407">
    <property type="term" value="F:acetyltransferase activity"/>
    <property type="evidence" value="ECO:0007669"/>
    <property type="project" value="TreeGrafter"/>
</dbReference>
<protein>
    <recommendedName>
        <fullName evidence="7">Dihydrolipoamide acetyltransferase component of pyruvate dehydrogenase complex</fullName>
        <ecNumber evidence="7">2.3.1.-</ecNumber>
    </recommendedName>
</protein>
<accession>A0A3R8SKU5</accession>
<gene>
    <name evidence="10" type="ORF">EGI89_11355</name>
</gene>
<keyword evidence="6 7" id="KW-0012">Acyltransferase</keyword>
<dbReference type="GO" id="GO:0005737">
    <property type="term" value="C:cytoplasm"/>
    <property type="evidence" value="ECO:0007669"/>
    <property type="project" value="TreeGrafter"/>
</dbReference>
<dbReference type="InterPro" id="IPR004167">
    <property type="entry name" value="PSBD"/>
</dbReference>
<dbReference type="EC" id="2.3.1.-" evidence="7"/>
<comment type="subunit">
    <text evidence="3">Forms a 24-polypeptide structural core with octahedral symmetry.</text>
</comment>
<evidence type="ECO:0000256" key="3">
    <source>
        <dbReference type="ARBA" id="ARBA00011484"/>
    </source>
</evidence>
<feature type="domain" description="Peripheral subunit-binding (PSBD)" evidence="9">
    <location>
        <begin position="115"/>
        <end position="155"/>
    </location>
</feature>
<dbReference type="InterPro" id="IPR000089">
    <property type="entry name" value="Biotin_lipoyl"/>
</dbReference>
<dbReference type="SUPFAM" id="SSF51230">
    <property type="entry name" value="Single hybrid motif"/>
    <property type="match status" value="1"/>
</dbReference>